<organism evidence="1 2">
    <name type="scientific">Gymnopilus junonius</name>
    <name type="common">Spectacular rustgill mushroom</name>
    <name type="synonym">Gymnopilus spectabilis subsp. junonius</name>
    <dbReference type="NCBI Taxonomy" id="109634"/>
    <lineage>
        <taxon>Eukaryota</taxon>
        <taxon>Fungi</taxon>
        <taxon>Dikarya</taxon>
        <taxon>Basidiomycota</taxon>
        <taxon>Agaricomycotina</taxon>
        <taxon>Agaricomycetes</taxon>
        <taxon>Agaricomycetidae</taxon>
        <taxon>Agaricales</taxon>
        <taxon>Agaricineae</taxon>
        <taxon>Hymenogastraceae</taxon>
        <taxon>Gymnopilus</taxon>
    </lineage>
</organism>
<proteinExistence type="predicted"/>
<sequence>MGLHTVCIAFSCRSRILTVPSYQMQGPKSLQSSSPCRVAFSLFPPTTLLSVVFPA</sequence>
<protein>
    <submittedName>
        <fullName evidence="1">Uncharacterized protein</fullName>
    </submittedName>
</protein>
<evidence type="ECO:0000313" key="1">
    <source>
        <dbReference type="EMBL" id="KAF8902885.1"/>
    </source>
</evidence>
<keyword evidence="2" id="KW-1185">Reference proteome</keyword>
<gene>
    <name evidence="1" type="ORF">CPB84DRAFT_1775108</name>
</gene>
<name>A0A9P5TNB2_GYMJU</name>
<dbReference type="EMBL" id="JADNYJ010000033">
    <property type="protein sequence ID" value="KAF8902885.1"/>
    <property type="molecule type" value="Genomic_DNA"/>
</dbReference>
<evidence type="ECO:0000313" key="2">
    <source>
        <dbReference type="Proteomes" id="UP000724874"/>
    </source>
</evidence>
<reference evidence="1" key="1">
    <citation type="submission" date="2020-11" db="EMBL/GenBank/DDBJ databases">
        <authorList>
            <consortium name="DOE Joint Genome Institute"/>
            <person name="Ahrendt S."/>
            <person name="Riley R."/>
            <person name="Andreopoulos W."/>
            <person name="LaButti K."/>
            <person name="Pangilinan J."/>
            <person name="Ruiz-duenas F.J."/>
            <person name="Barrasa J.M."/>
            <person name="Sanchez-Garcia M."/>
            <person name="Camarero S."/>
            <person name="Miyauchi S."/>
            <person name="Serrano A."/>
            <person name="Linde D."/>
            <person name="Babiker R."/>
            <person name="Drula E."/>
            <person name="Ayuso-Fernandez I."/>
            <person name="Pacheco R."/>
            <person name="Padilla G."/>
            <person name="Ferreira P."/>
            <person name="Barriuso J."/>
            <person name="Kellner H."/>
            <person name="Castanera R."/>
            <person name="Alfaro M."/>
            <person name="Ramirez L."/>
            <person name="Pisabarro A.G."/>
            <person name="Kuo A."/>
            <person name="Tritt A."/>
            <person name="Lipzen A."/>
            <person name="He G."/>
            <person name="Yan M."/>
            <person name="Ng V."/>
            <person name="Cullen D."/>
            <person name="Martin F."/>
            <person name="Rosso M.-N."/>
            <person name="Henrissat B."/>
            <person name="Hibbett D."/>
            <person name="Martinez A.T."/>
            <person name="Grigoriev I.V."/>
        </authorList>
    </citation>
    <scope>NUCLEOTIDE SEQUENCE</scope>
    <source>
        <strain evidence="1">AH 44721</strain>
    </source>
</reference>
<accession>A0A9P5TNB2</accession>
<dbReference type="AlphaFoldDB" id="A0A9P5TNB2"/>
<comment type="caution">
    <text evidence="1">The sequence shown here is derived from an EMBL/GenBank/DDBJ whole genome shotgun (WGS) entry which is preliminary data.</text>
</comment>
<dbReference type="Proteomes" id="UP000724874">
    <property type="component" value="Unassembled WGS sequence"/>
</dbReference>